<feature type="domain" description="Nitroreductase" evidence="1">
    <location>
        <begin position="44"/>
        <end position="210"/>
    </location>
</feature>
<dbReference type="SUPFAM" id="SSF55469">
    <property type="entry name" value="FMN-dependent nitroreductase-like"/>
    <property type="match status" value="1"/>
</dbReference>
<dbReference type="InterPro" id="IPR000415">
    <property type="entry name" value="Nitroreductase-like"/>
</dbReference>
<protein>
    <submittedName>
        <fullName evidence="2">Cob(II)yrinic acid a,c-diamide reductase</fullName>
    </submittedName>
</protein>
<gene>
    <name evidence="2" type="ORF">SAMN06265368_1646</name>
</gene>
<evidence type="ECO:0000259" key="1">
    <source>
        <dbReference type="Pfam" id="PF00881"/>
    </source>
</evidence>
<proteinExistence type="predicted"/>
<dbReference type="EMBL" id="OBEL01000001">
    <property type="protein sequence ID" value="SNZ08393.1"/>
    <property type="molecule type" value="Genomic_DNA"/>
</dbReference>
<dbReference type="Pfam" id="PF00881">
    <property type="entry name" value="Nitroreductase"/>
    <property type="match status" value="1"/>
</dbReference>
<dbReference type="NCBIfam" id="TIGR02476">
    <property type="entry name" value="BluB"/>
    <property type="match status" value="1"/>
</dbReference>
<reference evidence="2 3" key="1">
    <citation type="submission" date="2017-09" db="EMBL/GenBank/DDBJ databases">
        <authorList>
            <person name="Ehlers B."/>
            <person name="Leendertz F.H."/>
        </authorList>
    </citation>
    <scope>NUCLEOTIDE SEQUENCE [LARGE SCALE GENOMIC DNA]</scope>
    <source>
        <strain evidence="2 3">DSM 18289</strain>
    </source>
</reference>
<name>A0A285NHK2_9HYPH</name>
<dbReference type="AlphaFoldDB" id="A0A285NHK2"/>
<sequence length="239" mass="27568">MLKGWLEQSLKAITPSSGRQTMDQKLVTYPHFDQAFREKFEDLLRWRRDIRHFEQTSVDPRLIQSCLTMANLAPSVGLSQPWRFVELENPARRTKVIRSFEKCNASALQAYEGEKRHLYTSLKLEGLRQAPVQFAVFCDERTSKGDGLGKQSMPEMLNYSVVTAIYSFWLAARAHGLGVGWVSILEPSEIREACDVPDHWSLIAYLCVGWPALDPNISPELERRGWENRQPHPDFYKKL</sequence>
<dbReference type="InterPro" id="IPR050627">
    <property type="entry name" value="Nitroreductase/BluB"/>
</dbReference>
<evidence type="ECO:0000313" key="3">
    <source>
        <dbReference type="Proteomes" id="UP000219439"/>
    </source>
</evidence>
<accession>A0A285NHK2</accession>
<organism evidence="2 3">
    <name type="scientific">Cohaesibacter gelatinilyticus</name>
    <dbReference type="NCBI Taxonomy" id="372072"/>
    <lineage>
        <taxon>Bacteria</taxon>
        <taxon>Pseudomonadati</taxon>
        <taxon>Pseudomonadota</taxon>
        <taxon>Alphaproteobacteria</taxon>
        <taxon>Hyphomicrobiales</taxon>
        <taxon>Cohaesibacteraceae</taxon>
    </lineage>
</organism>
<dbReference type="GO" id="GO:0016491">
    <property type="term" value="F:oxidoreductase activity"/>
    <property type="evidence" value="ECO:0007669"/>
    <property type="project" value="InterPro"/>
</dbReference>
<dbReference type="InterPro" id="IPR012825">
    <property type="entry name" value="BluB"/>
</dbReference>
<dbReference type="PANTHER" id="PTHR23026:SF123">
    <property type="entry name" value="NAD(P)H NITROREDUCTASE RV3131-RELATED"/>
    <property type="match status" value="1"/>
</dbReference>
<evidence type="ECO:0000313" key="2">
    <source>
        <dbReference type="EMBL" id="SNZ08393.1"/>
    </source>
</evidence>
<dbReference type="PANTHER" id="PTHR23026">
    <property type="entry name" value="NADPH NITROREDUCTASE"/>
    <property type="match status" value="1"/>
</dbReference>
<dbReference type="Proteomes" id="UP000219439">
    <property type="component" value="Unassembled WGS sequence"/>
</dbReference>
<dbReference type="InterPro" id="IPR029479">
    <property type="entry name" value="Nitroreductase"/>
</dbReference>
<keyword evidence="3" id="KW-1185">Reference proteome</keyword>
<dbReference type="Gene3D" id="3.40.109.10">
    <property type="entry name" value="NADH Oxidase"/>
    <property type="match status" value="1"/>
</dbReference>